<dbReference type="InterPro" id="IPR040720">
    <property type="entry name" value="GH81_C"/>
</dbReference>
<evidence type="ECO:0000256" key="5">
    <source>
        <dbReference type="ARBA" id="ARBA00023277"/>
    </source>
</evidence>
<proteinExistence type="inferred from homology"/>
<organism evidence="12 13">
    <name type="scientific">Cladosporium halotolerans</name>
    <dbReference type="NCBI Taxonomy" id="1052096"/>
    <lineage>
        <taxon>Eukaryota</taxon>
        <taxon>Fungi</taxon>
        <taxon>Dikarya</taxon>
        <taxon>Ascomycota</taxon>
        <taxon>Pezizomycotina</taxon>
        <taxon>Dothideomycetes</taxon>
        <taxon>Dothideomycetidae</taxon>
        <taxon>Cladosporiales</taxon>
        <taxon>Cladosporiaceae</taxon>
        <taxon>Cladosporium</taxon>
    </lineage>
</organism>
<feature type="region of interest" description="Disordered" evidence="9">
    <location>
        <begin position="334"/>
        <end position="595"/>
    </location>
</feature>
<dbReference type="PROSITE" id="PS52008">
    <property type="entry name" value="GH81"/>
    <property type="match status" value="1"/>
</dbReference>
<dbReference type="GeneID" id="96004149"/>
<keyword evidence="4" id="KW-0378">Hydrolase</keyword>
<feature type="domain" description="Glycosyl hydrolase family 81 C-terminal" evidence="11">
    <location>
        <begin position="991"/>
        <end position="1343"/>
    </location>
</feature>
<dbReference type="Proteomes" id="UP000803884">
    <property type="component" value="Unassembled WGS sequence"/>
</dbReference>
<evidence type="ECO:0000259" key="10">
    <source>
        <dbReference type="Pfam" id="PF03639"/>
    </source>
</evidence>
<evidence type="ECO:0000256" key="4">
    <source>
        <dbReference type="ARBA" id="ARBA00022801"/>
    </source>
</evidence>
<dbReference type="RefSeq" id="XP_069231905.1">
    <property type="nucleotide sequence ID" value="XM_069371311.1"/>
</dbReference>
<keyword evidence="13" id="KW-1185">Reference proteome</keyword>
<keyword evidence="5" id="KW-0119">Carbohydrate metabolism</keyword>
<feature type="compositionally biased region" description="Polar residues" evidence="9">
    <location>
        <begin position="421"/>
        <end position="430"/>
    </location>
</feature>
<accession>A0AB34KZ17</accession>
<comment type="caution">
    <text evidence="12">The sequence shown here is derived from an EMBL/GenBank/DDBJ whole genome shotgun (WGS) entry which is preliminary data.</text>
</comment>
<keyword evidence="7" id="KW-0961">Cell wall biogenesis/degradation</keyword>
<feature type="compositionally biased region" description="Low complexity" evidence="9">
    <location>
        <begin position="344"/>
        <end position="355"/>
    </location>
</feature>
<keyword evidence="8" id="KW-0624">Polysaccharide degradation</keyword>
<feature type="domain" description="Glycosyl hydrolase family 81 N-terminal" evidence="10">
    <location>
        <begin position="657"/>
        <end position="983"/>
    </location>
</feature>
<evidence type="ECO:0000256" key="1">
    <source>
        <dbReference type="ARBA" id="ARBA00000382"/>
    </source>
</evidence>
<evidence type="ECO:0000256" key="9">
    <source>
        <dbReference type="SAM" id="MobiDB-lite"/>
    </source>
</evidence>
<feature type="compositionally biased region" description="Low complexity" evidence="9">
    <location>
        <begin position="373"/>
        <end position="383"/>
    </location>
</feature>
<evidence type="ECO:0000313" key="12">
    <source>
        <dbReference type="EMBL" id="KAL1588800.1"/>
    </source>
</evidence>
<dbReference type="GO" id="GO:0071555">
    <property type="term" value="P:cell wall organization"/>
    <property type="evidence" value="ECO:0007669"/>
    <property type="project" value="UniProtKB-KW"/>
</dbReference>
<dbReference type="GO" id="GO:0000272">
    <property type="term" value="P:polysaccharide catabolic process"/>
    <property type="evidence" value="ECO:0007669"/>
    <property type="project" value="UniProtKB-KW"/>
</dbReference>
<evidence type="ECO:0000256" key="8">
    <source>
        <dbReference type="ARBA" id="ARBA00023326"/>
    </source>
</evidence>
<feature type="compositionally biased region" description="Polar residues" evidence="9">
    <location>
        <begin position="534"/>
        <end position="549"/>
    </location>
</feature>
<dbReference type="GO" id="GO:0042973">
    <property type="term" value="F:glucan endo-1,3-beta-D-glucosidase activity"/>
    <property type="evidence" value="ECO:0007669"/>
    <property type="project" value="UniProtKB-EC"/>
</dbReference>
<dbReference type="PANTHER" id="PTHR31983">
    <property type="entry name" value="ENDO-1,3(4)-BETA-GLUCANASE 1"/>
    <property type="match status" value="1"/>
</dbReference>
<name>A0AB34KZ17_9PEZI</name>
<dbReference type="InterPro" id="IPR040451">
    <property type="entry name" value="GH81_N"/>
</dbReference>
<dbReference type="Gene3D" id="1.10.287.1170">
    <property type="entry name" value="glycoside hydrolase family 81 endo-[beta] glucanase"/>
    <property type="match status" value="1"/>
</dbReference>
<dbReference type="PANTHER" id="PTHR31983:SF0">
    <property type="entry name" value="GLUCAN ENDO-1,3-BETA-D-GLUCOSIDASE 2"/>
    <property type="match status" value="1"/>
</dbReference>
<evidence type="ECO:0000256" key="2">
    <source>
        <dbReference type="ARBA" id="ARBA00010730"/>
    </source>
</evidence>
<gene>
    <name evidence="12" type="ORF">WHR41_02705</name>
</gene>
<keyword evidence="6" id="KW-0326">Glycosidase</keyword>
<feature type="compositionally biased region" description="Polar residues" evidence="9">
    <location>
        <begin position="472"/>
        <end position="495"/>
    </location>
</feature>
<dbReference type="EMBL" id="JAAQHG020000006">
    <property type="protein sequence ID" value="KAL1588800.1"/>
    <property type="molecule type" value="Genomic_DNA"/>
</dbReference>
<dbReference type="EC" id="3.2.1.39" evidence="3"/>
<sequence>MERQSTSLMRASKFLPLMAIAQAQVSSAYPYAPRINPDSGRLVAGPKAHFAPNNVVPPEGIKSASWPSTSPLDENAEHFTGIPVAKIASELDIPASKVAEFSEHMEHWMSAAKESPPTGVLTETEWSTVSTATVTDWPESHSMPVVSPSGEILTSTIWETVDTSTVTNWNHHASHTPVPPVLDASTVTVWSTASTMTIQNRDLTTSESVAPAQAAQSWSNDTWTASSSSAPMALEVSITKTYSQSWTSSTSDVQNQDQAAATVPLFSDAASSATSVASAAVSVASDAVDSAAAVASSIASEAEASASAAAASLTSSPLVYGSITLTWSTHTDTTTGFPATAERVTPTPVTSSQSTIDFYNPNPPSSATQEVISSAATTSSQSTIDFYNPNPPSSTTQEAVSSAEATSSTSTVDFYNPFPPSSTSEDVTSATPAVPSPVTESSTSVQQESEAPASPVSSSAPSAESTTEVPVAQTSTQAPAEPATQESSQPATQPASEPAPAPTSVPASQPATEPASEAPPAPTSVSASPPADQASVTSVEAPASSSGDSEVTPPSVPDESLTMLSTSAVQTASRSSIMDNAPSTTQLPTSLNTDGRSSVIPFPTTMATSSVVLSLTETVAIPDVSTTSTKLSITVSDIFQPIATDEPPQQLSRRNDHPAPRKGIQPQQKKLQTNKFYSNFFLEDQALPSYTFPYSVVWANGSGATGSYGMAISHTERQQFAGGETDPVTGAWKFYASPLGVHSVILSSTELGQDTQLTTDSLEGFSVNVNLSPRSNGNSRITFPLVQGMGFITARYTQSTPVIASGVGIQTITYVGAVGNNAAHKYRMEMRNGFSWLAYVTPQDSNYDVNSFTLIDGNNVQGPSGFEGTIQVAKIPAETSDAVAVYDSAAGAYPTSASISGSVDGTAGRYTISWQKGGVQSQQLLMFALPHHMQSLSDETKGGVTDVKLMTTVKGNGVAIRGDSWTMVENDLPIDMEFAPYQPGYGSIRAVSAEAAALINQAGTAELQQDMDRMSNLDSMYYSGKELAKYAGVVFAVQDMAQNASLAQGGLDRLKNAMARFVENRQQFPLVYENAWGGASSIASYQTGNSGQDFGNTFYNDHHFHYGYHVYAAAVIAYLDPSWLEAGTNKAWVNTLVRDYANSISDDPFFPFSRNFDWYHGHSWAKGLFASADGKDQESSSEDAMASYAIKMWGFVTGDKAMEARGNLMLAIQARSLDNYYLYRDSNEVQPQEYIRNRAAGILFENKIDHTTYFGANIEYIQGINMIPMMPFSTITRRRDFVRTEWEQLFASRASSITTGWRGILMANLALVDSTASYDFFAGKTGEYTDQMLDGGASRTWYLAYSAALKTADDAGYESPYGPAGVNTSASSRKTKRWVDGQLVDCDEASQADMEAGVLKMYGELDDTEDAQAQAPKGKRWVDGELVPCDESNQADMEAGVLKMYGELDVKDQSSEQVAPRAVVGRRNRIIGTSGSPRLRQRARGMIGMER</sequence>
<dbReference type="GO" id="GO:0009986">
    <property type="term" value="C:cell surface"/>
    <property type="evidence" value="ECO:0007669"/>
    <property type="project" value="TreeGrafter"/>
</dbReference>
<feature type="compositionally biased region" description="Low complexity" evidence="9">
    <location>
        <begin position="393"/>
        <end position="412"/>
    </location>
</feature>
<feature type="compositionally biased region" description="Low complexity" evidence="9">
    <location>
        <begin position="431"/>
        <end position="469"/>
    </location>
</feature>
<dbReference type="Gene3D" id="2.70.98.30">
    <property type="entry name" value="Golgi alpha-mannosidase II, domain 4"/>
    <property type="match status" value="1"/>
</dbReference>
<feature type="region of interest" description="Disordered" evidence="9">
    <location>
        <begin position="642"/>
        <end position="668"/>
    </location>
</feature>
<dbReference type="Pfam" id="PF17652">
    <property type="entry name" value="Glyco_hydro81C"/>
    <property type="match status" value="1"/>
</dbReference>
<protein>
    <recommendedName>
        <fullName evidence="3">glucan endo-1,3-beta-D-glucosidase</fullName>
        <ecNumber evidence="3">3.2.1.39</ecNumber>
    </recommendedName>
</protein>
<evidence type="ECO:0000256" key="3">
    <source>
        <dbReference type="ARBA" id="ARBA00012780"/>
    </source>
</evidence>
<comment type="catalytic activity">
    <reaction evidence="1">
        <text>Hydrolysis of (1-&gt;3)-beta-D-glucosidic linkages in (1-&gt;3)-beta-D-glucans.</text>
        <dbReference type="EC" id="3.2.1.39"/>
    </reaction>
</comment>
<reference evidence="12 13" key="1">
    <citation type="journal article" date="2020" name="Microbiol. Resour. Announc.">
        <title>Draft Genome Sequence of a Cladosporium Species Isolated from the Mesophotic Ascidian Didemnum maculosum.</title>
        <authorList>
            <person name="Gioti A."/>
            <person name="Siaperas R."/>
            <person name="Nikolaivits E."/>
            <person name="Le Goff G."/>
            <person name="Ouazzani J."/>
            <person name="Kotoulas G."/>
            <person name="Topakas E."/>
        </authorList>
    </citation>
    <scope>NUCLEOTIDE SEQUENCE [LARGE SCALE GENOMIC DNA]</scope>
    <source>
        <strain evidence="12 13">TM138-S3</strain>
    </source>
</reference>
<evidence type="ECO:0000256" key="7">
    <source>
        <dbReference type="ARBA" id="ARBA00023316"/>
    </source>
</evidence>
<feature type="compositionally biased region" description="Polar residues" evidence="9">
    <location>
        <begin position="562"/>
        <end position="595"/>
    </location>
</feature>
<evidence type="ECO:0000313" key="13">
    <source>
        <dbReference type="Proteomes" id="UP000803884"/>
    </source>
</evidence>
<dbReference type="InterPro" id="IPR005200">
    <property type="entry name" value="Endo-beta-glucanase"/>
</dbReference>
<dbReference type="Pfam" id="PF03639">
    <property type="entry name" value="Glyco_hydro_81"/>
    <property type="match status" value="1"/>
</dbReference>
<evidence type="ECO:0000256" key="6">
    <source>
        <dbReference type="ARBA" id="ARBA00023295"/>
    </source>
</evidence>
<evidence type="ECO:0000259" key="11">
    <source>
        <dbReference type="Pfam" id="PF17652"/>
    </source>
</evidence>
<comment type="similarity">
    <text evidence="2">Belongs to the glycosyl hydrolase 81 family.</text>
</comment>
<feature type="compositionally biased region" description="Low complexity" evidence="9">
    <location>
        <begin position="506"/>
        <end position="516"/>
    </location>
</feature>
<dbReference type="GO" id="GO:0052861">
    <property type="term" value="F:endo-1,3(4)-beta-glucanase activity"/>
    <property type="evidence" value="ECO:0007669"/>
    <property type="project" value="InterPro"/>
</dbReference>